<organism evidence="8 9">
    <name type="scientific">Saccharopolyspora erythraea</name>
    <name type="common">Streptomyces erythraeus</name>
    <dbReference type="NCBI Taxonomy" id="1836"/>
    <lineage>
        <taxon>Bacteria</taxon>
        <taxon>Bacillati</taxon>
        <taxon>Actinomycetota</taxon>
        <taxon>Actinomycetes</taxon>
        <taxon>Pseudonocardiales</taxon>
        <taxon>Pseudonocardiaceae</taxon>
        <taxon>Saccharopolyspora</taxon>
    </lineage>
</organism>
<dbReference type="PANTHER" id="PTHR43229:SF3">
    <property type="entry name" value="ABC-TYPE MULTIDRUG TRANSPORT SYSTEM, PERMEASE COMPONENT"/>
    <property type="match status" value="1"/>
</dbReference>
<dbReference type="InterPro" id="IPR051784">
    <property type="entry name" value="Nod_factor_ABC_transporter"/>
</dbReference>
<dbReference type="RefSeq" id="WP_009946119.1">
    <property type="nucleotide sequence ID" value="NZ_BAAAGS010000029.1"/>
</dbReference>
<feature type="transmembrane region" description="Helical" evidence="6">
    <location>
        <begin position="224"/>
        <end position="242"/>
    </location>
</feature>
<feature type="transmembrane region" description="Helical" evidence="6">
    <location>
        <begin position="24"/>
        <end position="45"/>
    </location>
</feature>
<dbReference type="Proteomes" id="UP001500729">
    <property type="component" value="Unassembled WGS sequence"/>
</dbReference>
<feature type="domain" description="ABC transmembrane type-2" evidence="7">
    <location>
        <begin position="24"/>
        <end position="249"/>
    </location>
</feature>
<feature type="transmembrane region" description="Helical" evidence="6">
    <location>
        <begin position="57"/>
        <end position="80"/>
    </location>
</feature>
<keyword evidence="6" id="KW-1003">Cell membrane</keyword>
<comment type="subcellular location">
    <subcellularLocation>
        <location evidence="6">Cell membrane</location>
        <topology evidence="6">Multi-pass membrane protein</topology>
    </subcellularLocation>
    <subcellularLocation>
        <location evidence="1">Membrane</location>
        <topology evidence="1">Multi-pass membrane protein</topology>
    </subcellularLocation>
</comment>
<dbReference type="PRINTS" id="PR00164">
    <property type="entry name" value="ABC2TRNSPORT"/>
</dbReference>
<evidence type="ECO:0000256" key="6">
    <source>
        <dbReference type="RuleBase" id="RU361157"/>
    </source>
</evidence>
<dbReference type="EMBL" id="BAAAGS010000029">
    <property type="protein sequence ID" value="GAA0538560.1"/>
    <property type="molecule type" value="Genomic_DNA"/>
</dbReference>
<gene>
    <name evidence="8" type="ORF">GCM10009533_42190</name>
</gene>
<proteinExistence type="inferred from homology"/>
<reference evidence="8 9" key="1">
    <citation type="journal article" date="2019" name="Int. J. Syst. Evol. Microbiol.">
        <title>The Global Catalogue of Microorganisms (GCM) 10K type strain sequencing project: providing services to taxonomists for standard genome sequencing and annotation.</title>
        <authorList>
            <consortium name="The Broad Institute Genomics Platform"/>
            <consortium name="The Broad Institute Genome Sequencing Center for Infectious Disease"/>
            <person name="Wu L."/>
            <person name="Ma J."/>
        </authorList>
    </citation>
    <scope>NUCLEOTIDE SEQUENCE [LARGE SCALE GENOMIC DNA]</scope>
    <source>
        <strain evidence="8 9">JCM 10303</strain>
    </source>
</reference>
<protein>
    <recommendedName>
        <fullName evidence="6">Transport permease protein</fullName>
    </recommendedName>
</protein>
<evidence type="ECO:0000256" key="5">
    <source>
        <dbReference type="ARBA" id="ARBA00023251"/>
    </source>
</evidence>
<evidence type="ECO:0000313" key="9">
    <source>
        <dbReference type="Proteomes" id="UP001500729"/>
    </source>
</evidence>
<dbReference type="PIRSF" id="PIRSF006648">
    <property type="entry name" value="DrrB"/>
    <property type="match status" value="1"/>
</dbReference>
<accession>A0ABN1DAF6</accession>
<dbReference type="InterPro" id="IPR013525">
    <property type="entry name" value="ABC2_TM"/>
</dbReference>
<comment type="caution">
    <text evidence="8">The sequence shown here is derived from an EMBL/GenBank/DDBJ whole genome shotgun (WGS) entry which is preliminary data.</text>
</comment>
<evidence type="ECO:0000313" key="8">
    <source>
        <dbReference type="EMBL" id="GAA0538560.1"/>
    </source>
</evidence>
<evidence type="ECO:0000256" key="4">
    <source>
        <dbReference type="ARBA" id="ARBA00023136"/>
    </source>
</evidence>
<name>A0ABN1DAF6_SACER</name>
<evidence type="ECO:0000256" key="2">
    <source>
        <dbReference type="ARBA" id="ARBA00022692"/>
    </source>
</evidence>
<dbReference type="PANTHER" id="PTHR43229">
    <property type="entry name" value="NODULATION PROTEIN J"/>
    <property type="match status" value="1"/>
</dbReference>
<dbReference type="InterPro" id="IPR047817">
    <property type="entry name" value="ABC2_TM_bact-type"/>
</dbReference>
<dbReference type="InterPro" id="IPR000412">
    <property type="entry name" value="ABC_2_transport"/>
</dbReference>
<keyword evidence="4 6" id="KW-0472">Membrane</keyword>
<comment type="similarity">
    <text evidence="6">Belongs to the ABC-2 integral membrane protein family.</text>
</comment>
<dbReference type="Pfam" id="PF01061">
    <property type="entry name" value="ABC2_membrane"/>
    <property type="match status" value="1"/>
</dbReference>
<feature type="transmembrane region" description="Helical" evidence="6">
    <location>
        <begin position="166"/>
        <end position="186"/>
    </location>
</feature>
<evidence type="ECO:0000256" key="3">
    <source>
        <dbReference type="ARBA" id="ARBA00022989"/>
    </source>
</evidence>
<evidence type="ECO:0000256" key="1">
    <source>
        <dbReference type="ARBA" id="ARBA00004141"/>
    </source>
</evidence>
<keyword evidence="9" id="KW-1185">Reference proteome</keyword>
<keyword evidence="6" id="KW-0813">Transport</keyword>
<dbReference type="PROSITE" id="PS51012">
    <property type="entry name" value="ABC_TM2"/>
    <property type="match status" value="1"/>
</dbReference>
<sequence length="250" mass="26725">MSSFVRDTATVFAREFAPAWREPLAMVFGMAQPLLFLFLFGPLLGGTAAGGGSTWQWFVPGVLIMMCLFGPMMAGYNLLVELGSGSMERMLVTPLNRSAMLVGRTLKEFVLLVAQAVLIIAVALPMGFRLHILGVLAGLALLALFAVGLGALSFVLAIVSHPSGELFYMVTQVLLFPVLLLSGVLLPMDFGPGWLQAASRLNPVAHIVEAERALFDGRFAEMPVLYGVVAAGLIAGIGMWLGTRAMRRGV</sequence>
<keyword evidence="5" id="KW-0046">Antibiotic resistance</keyword>
<evidence type="ECO:0000259" key="7">
    <source>
        <dbReference type="PROSITE" id="PS51012"/>
    </source>
</evidence>
<feature type="transmembrane region" description="Helical" evidence="6">
    <location>
        <begin position="134"/>
        <end position="159"/>
    </location>
</feature>
<keyword evidence="2 6" id="KW-0812">Transmembrane</keyword>
<keyword evidence="3 6" id="KW-1133">Transmembrane helix</keyword>
<feature type="transmembrane region" description="Helical" evidence="6">
    <location>
        <begin position="109"/>
        <end position="128"/>
    </location>
</feature>